<organism evidence="8 9">
    <name type="scientific">Hyalella azteca</name>
    <name type="common">Amphipod</name>
    <dbReference type="NCBI Taxonomy" id="294128"/>
    <lineage>
        <taxon>Eukaryota</taxon>
        <taxon>Metazoa</taxon>
        <taxon>Ecdysozoa</taxon>
        <taxon>Arthropoda</taxon>
        <taxon>Crustacea</taxon>
        <taxon>Multicrustacea</taxon>
        <taxon>Malacostraca</taxon>
        <taxon>Eumalacostraca</taxon>
        <taxon>Peracarida</taxon>
        <taxon>Amphipoda</taxon>
        <taxon>Senticaudata</taxon>
        <taxon>Talitrida</taxon>
        <taxon>Talitroidea</taxon>
        <taxon>Hyalellidae</taxon>
        <taxon>Hyalella</taxon>
    </lineage>
</organism>
<dbReference type="RefSeq" id="XP_018011579.1">
    <property type="nucleotide sequence ID" value="XM_018156090.2"/>
</dbReference>
<evidence type="ECO:0000256" key="5">
    <source>
        <dbReference type="ARBA" id="ARBA00022989"/>
    </source>
</evidence>
<keyword evidence="3 7" id="KW-0812">Transmembrane</keyword>
<evidence type="ECO:0000313" key="9">
    <source>
        <dbReference type="RefSeq" id="XP_018011579.1"/>
    </source>
</evidence>
<dbReference type="GO" id="GO:0042246">
    <property type="term" value="P:tissue regeneration"/>
    <property type="evidence" value="ECO:0007669"/>
    <property type="project" value="InterPro"/>
</dbReference>
<keyword evidence="5 7" id="KW-1133">Transmembrane helix</keyword>
<dbReference type="Proteomes" id="UP000694843">
    <property type="component" value="Unplaced"/>
</dbReference>
<dbReference type="AlphaFoldDB" id="A0A8B7NDA6"/>
<dbReference type="PANTHER" id="PTHR12316:SF17">
    <property type="entry name" value="NINJURIN C, ISOFORM D"/>
    <property type="match status" value="1"/>
</dbReference>
<gene>
    <name evidence="9" type="primary">LOC108668837</name>
</gene>
<evidence type="ECO:0000256" key="2">
    <source>
        <dbReference type="ARBA" id="ARBA00008141"/>
    </source>
</evidence>
<evidence type="ECO:0000256" key="7">
    <source>
        <dbReference type="SAM" id="Phobius"/>
    </source>
</evidence>
<dbReference type="GO" id="GO:0016020">
    <property type="term" value="C:membrane"/>
    <property type="evidence" value="ECO:0007669"/>
    <property type="project" value="UniProtKB-SubCell"/>
</dbReference>
<name>A0A8B7NDA6_HYAAZ</name>
<comment type="subcellular location">
    <subcellularLocation>
        <location evidence="1">Membrane</location>
        <topology evidence="1">Multi-pass membrane protein</topology>
    </subcellularLocation>
</comment>
<reference evidence="9" key="1">
    <citation type="submission" date="2025-08" db="UniProtKB">
        <authorList>
            <consortium name="RefSeq"/>
        </authorList>
    </citation>
    <scope>IDENTIFICATION</scope>
    <source>
        <tissue evidence="9">Whole organism</tissue>
    </source>
</reference>
<feature type="transmembrane region" description="Helical" evidence="7">
    <location>
        <begin position="96"/>
        <end position="118"/>
    </location>
</feature>
<dbReference type="GeneID" id="108668837"/>
<protein>
    <submittedName>
        <fullName evidence="9">Ninjurin-2 isoform X1</fullName>
    </submittedName>
</protein>
<evidence type="ECO:0000256" key="4">
    <source>
        <dbReference type="ARBA" id="ARBA00022889"/>
    </source>
</evidence>
<keyword evidence="6 7" id="KW-0472">Membrane</keyword>
<sequence length="177" mass="19397">MNQSPFAPVYTVPGVSYSAPASSGNRARVFEHSLDASTFAKMSIEPADDLGRKTLNPNTYATRKTIAQGMLDIALLTANASQLRYVLNLGDKHDNYQLMVGLIVTSLVLQLLVACLSLTLNMLHDCCLERVEYKISAELLSYFNLFAVYIIAILNIILTAFGVYPTNFSLDSPVINA</sequence>
<dbReference type="OrthoDB" id="6114058at2759"/>
<dbReference type="PANTHER" id="PTHR12316">
    <property type="entry name" value="NINJURIN-RELATED"/>
    <property type="match status" value="1"/>
</dbReference>
<dbReference type="GO" id="GO:0007155">
    <property type="term" value="P:cell adhesion"/>
    <property type="evidence" value="ECO:0007669"/>
    <property type="project" value="UniProtKB-KW"/>
</dbReference>
<keyword evidence="4" id="KW-0130">Cell adhesion</keyword>
<keyword evidence="8" id="KW-1185">Reference proteome</keyword>
<proteinExistence type="inferred from homology"/>
<evidence type="ECO:0000256" key="3">
    <source>
        <dbReference type="ARBA" id="ARBA00022692"/>
    </source>
</evidence>
<accession>A0A8B7NDA6</accession>
<feature type="transmembrane region" description="Helical" evidence="7">
    <location>
        <begin position="139"/>
        <end position="164"/>
    </location>
</feature>
<dbReference type="KEGG" id="hazt:108668837"/>
<evidence type="ECO:0000256" key="6">
    <source>
        <dbReference type="ARBA" id="ARBA00023136"/>
    </source>
</evidence>
<comment type="similarity">
    <text evidence="2">Belongs to the ninjurin family.</text>
</comment>
<evidence type="ECO:0000313" key="8">
    <source>
        <dbReference type="Proteomes" id="UP000694843"/>
    </source>
</evidence>
<evidence type="ECO:0000256" key="1">
    <source>
        <dbReference type="ARBA" id="ARBA00004141"/>
    </source>
</evidence>
<dbReference type="Pfam" id="PF04923">
    <property type="entry name" value="Ninjurin"/>
    <property type="match status" value="1"/>
</dbReference>
<dbReference type="InterPro" id="IPR007007">
    <property type="entry name" value="Ninjurin"/>
</dbReference>